<dbReference type="AlphaFoldDB" id="A0A382TV97"/>
<evidence type="ECO:0000256" key="8">
    <source>
        <dbReference type="SAM" id="Phobius"/>
    </source>
</evidence>
<dbReference type="EMBL" id="UINC01139439">
    <property type="protein sequence ID" value="SVD25986.1"/>
    <property type="molecule type" value="Genomic_DNA"/>
</dbReference>
<keyword evidence="2" id="KW-0813">Transport</keyword>
<evidence type="ECO:0000256" key="7">
    <source>
        <dbReference type="ARBA" id="ARBA00023303"/>
    </source>
</evidence>
<keyword evidence="6 8" id="KW-0472">Membrane</keyword>
<dbReference type="GO" id="GO:0001508">
    <property type="term" value="P:action potential"/>
    <property type="evidence" value="ECO:0007669"/>
    <property type="project" value="TreeGrafter"/>
</dbReference>
<evidence type="ECO:0000256" key="2">
    <source>
        <dbReference type="ARBA" id="ARBA00022448"/>
    </source>
</evidence>
<evidence type="ECO:0000256" key="4">
    <source>
        <dbReference type="ARBA" id="ARBA00022989"/>
    </source>
</evidence>
<evidence type="ECO:0000259" key="9">
    <source>
        <dbReference type="Pfam" id="PF07885"/>
    </source>
</evidence>
<keyword evidence="7" id="KW-0407">Ion channel</keyword>
<protein>
    <recommendedName>
        <fullName evidence="9">Potassium channel domain-containing protein</fullName>
    </recommendedName>
</protein>
<name>A0A382TV97_9ZZZZ</name>
<accession>A0A382TV97</accession>
<dbReference type="SUPFAM" id="SSF81324">
    <property type="entry name" value="Voltage-gated potassium channels"/>
    <property type="match status" value="1"/>
</dbReference>
<dbReference type="InterPro" id="IPR013099">
    <property type="entry name" value="K_chnl_dom"/>
</dbReference>
<dbReference type="GO" id="GO:0008076">
    <property type="term" value="C:voltage-gated potassium channel complex"/>
    <property type="evidence" value="ECO:0007669"/>
    <property type="project" value="InterPro"/>
</dbReference>
<sequence length="106" mass="11772">MTKLYKYMAYVLGLILISTVLITIFEYDHFSEVLGKPLGEITVIDVLMQSLWWSVATITTVGYGDITPVSGSGKLIAMVCMLAGYGLKLYILIDVFRHYTGTSNHS</sequence>
<keyword evidence="4 8" id="KW-1133">Transmembrane helix</keyword>
<evidence type="ECO:0000256" key="3">
    <source>
        <dbReference type="ARBA" id="ARBA00022692"/>
    </source>
</evidence>
<organism evidence="10">
    <name type="scientific">marine metagenome</name>
    <dbReference type="NCBI Taxonomy" id="408172"/>
    <lineage>
        <taxon>unclassified sequences</taxon>
        <taxon>metagenomes</taxon>
        <taxon>ecological metagenomes</taxon>
    </lineage>
</organism>
<keyword evidence="5" id="KW-0406">Ion transport</keyword>
<gene>
    <name evidence="10" type="ORF">METZ01_LOCUS378840</name>
</gene>
<evidence type="ECO:0000256" key="6">
    <source>
        <dbReference type="ARBA" id="ARBA00023136"/>
    </source>
</evidence>
<feature type="transmembrane region" description="Helical" evidence="8">
    <location>
        <begin position="75"/>
        <end position="93"/>
    </location>
</feature>
<reference evidence="10" key="1">
    <citation type="submission" date="2018-05" db="EMBL/GenBank/DDBJ databases">
        <authorList>
            <person name="Lanie J.A."/>
            <person name="Ng W.-L."/>
            <person name="Kazmierczak K.M."/>
            <person name="Andrzejewski T.M."/>
            <person name="Davidsen T.M."/>
            <person name="Wayne K.J."/>
            <person name="Tettelin H."/>
            <person name="Glass J.I."/>
            <person name="Rusch D."/>
            <person name="Podicherti R."/>
            <person name="Tsui H.-C.T."/>
            <person name="Winkler M.E."/>
        </authorList>
    </citation>
    <scope>NUCLEOTIDE SEQUENCE</scope>
</reference>
<evidence type="ECO:0000313" key="10">
    <source>
        <dbReference type="EMBL" id="SVD25986.1"/>
    </source>
</evidence>
<evidence type="ECO:0000256" key="1">
    <source>
        <dbReference type="ARBA" id="ARBA00004141"/>
    </source>
</evidence>
<feature type="transmembrane region" description="Helical" evidence="8">
    <location>
        <begin position="46"/>
        <end position="63"/>
    </location>
</feature>
<dbReference type="Gene3D" id="1.10.287.70">
    <property type="match status" value="1"/>
</dbReference>
<dbReference type="Pfam" id="PF07885">
    <property type="entry name" value="Ion_trans_2"/>
    <property type="match status" value="1"/>
</dbReference>
<feature type="transmembrane region" description="Helical" evidence="8">
    <location>
        <begin position="7"/>
        <end position="26"/>
    </location>
</feature>
<dbReference type="GO" id="GO:0005249">
    <property type="term" value="F:voltage-gated potassium channel activity"/>
    <property type="evidence" value="ECO:0007669"/>
    <property type="project" value="InterPro"/>
</dbReference>
<keyword evidence="3 8" id="KW-0812">Transmembrane</keyword>
<evidence type="ECO:0000256" key="5">
    <source>
        <dbReference type="ARBA" id="ARBA00023065"/>
    </source>
</evidence>
<dbReference type="PANTHER" id="PTHR11537:SF254">
    <property type="entry name" value="POTASSIUM VOLTAGE-GATED CHANNEL PROTEIN SHAB"/>
    <property type="match status" value="1"/>
</dbReference>
<dbReference type="PANTHER" id="PTHR11537">
    <property type="entry name" value="VOLTAGE-GATED POTASSIUM CHANNEL"/>
    <property type="match status" value="1"/>
</dbReference>
<dbReference type="InterPro" id="IPR028325">
    <property type="entry name" value="VG_K_chnl"/>
</dbReference>
<proteinExistence type="predicted"/>
<comment type="subcellular location">
    <subcellularLocation>
        <location evidence="1">Membrane</location>
        <topology evidence="1">Multi-pass membrane protein</topology>
    </subcellularLocation>
</comment>
<feature type="domain" description="Potassium channel" evidence="9">
    <location>
        <begin position="30"/>
        <end position="96"/>
    </location>
</feature>